<proteinExistence type="predicted"/>
<evidence type="ECO:0000313" key="2">
    <source>
        <dbReference type="Proteomes" id="UP001596147"/>
    </source>
</evidence>
<organism evidence="1 2">
    <name type="scientific">Lederbergia graminis</name>
    <dbReference type="NCBI Taxonomy" id="735518"/>
    <lineage>
        <taxon>Bacteria</taxon>
        <taxon>Bacillati</taxon>
        <taxon>Bacillota</taxon>
        <taxon>Bacilli</taxon>
        <taxon>Bacillales</taxon>
        <taxon>Bacillaceae</taxon>
        <taxon>Lederbergia</taxon>
    </lineage>
</organism>
<gene>
    <name evidence="1" type="primary">pilM</name>
    <name evidence="1" type="ORF">ACFPM4_18630</name>
</gene>
<dbReference type="RefSeq" id="WP_382355153.1">
    <property type="nucleotide sequence ID" value="NZ_JBHSMC010000029.1"/>
</dbReference>
<reference evidence="2" key="1">
    <citation type="journal article" date="2019" name="Int. J. Syst. Evol. Microbiol.">
        <title>The Global Catalogue of Microorganisms (GCM) 10K type strain sequencing project: providing services to taxonomists for standard genome sequencing and annotation.</title>
        <authorList>
            <consortium name="The Broad Institute Genomics Platform"/>
            <consortium name="The Broad Institute Genome Sequencing Center for Infectious Disease"/>
            <person name="Wu L."/>
            <person name="Ma J."/>
        </authorList>
    </citation>
    <scope>NUCLEOTIDE SEQUENCE [LARGE SCALE GENOMIC DNA]</scope>
    <source>
        <strain evidence="2">CGMCC 1.12237</strain>
    </source>
</reference>
<sequence>MAISLFKRQQKTINFVFTDQVIRFVELAIGSKFEIVQADEQALPKGIIKAGKIHDYPALQEVLLQCVKKWKIKNKKIRFIIPDPHIIIRQIQVPLDVKEDELNNYLFLEMGTTIHLPFSEPTYDSVLLGKTETKQNVLLVASPVEVVQSYREILEEVKLQPIVADIGPLSLYRLCKLGELIQDDDHVMLLNLDEQLLTLSIFHDDIPIFMRPVELQQDDDFQIMMDQSSALDESYILEDIYSEVEKVMSFYTYSLHQGNARVNKYFISGDHPNLEEIQKYLENRLQVHIEVLLAEINNNFSGQEVAARYTTALGLGLKEVPL</sequence>
<name>A0ABW0LM16_9BACI</name>
<dbReference type="InterPro" id="IPR005883">
    <property type="entry name" value="PilM"/>
</dbReference>
<dbReference type="Gene3D" id="3.30.1490.300">
    <property type="match status" value="1"/>
</dbReference>
<comment type="caution">
    <text evidence="1">The sequence shown here is derived from an EMBL/GenBank/DDBJ whole genome shotgun (WGS) entry which is preliminary data.</text>
</comment>
<dbReference type="Gene3D" id="3.30.420.40">
    <property type="match status" value="2"/>
</dbReference>
<keyword evidence="2" id="KW-1185">Reference proteome</keyword>
<dbReference type="Proteomes" id="UP001596147">
    <property type="component" value="Unassembled WGS sequence"/>
</dbReference>
<accession>A0ABW0LM16</accession>
<dbReference type="PANTHER" id="PTHR32432:SF3">
    <property type="entry name" value="ETHANOLAMINE UTILIZATION PROTEIN EUTJ"/>
    <property type="match status" value="1"/>
</dbReference>
<dbReference type="EMBL" id="JBHSMC010000029">
    <property type="protein sequence ID" value="MFC5466743.1"/>
    <property type="molecule type" value="Genomic_DNA"/>
</dbReference>
<evidence type="ECO:0000313" key="1">
    <source>
        <dbReference type="EMBL" id="MFC5466743.1"/>
    </source>
</evidence>
<protein>
    <submittedName>
        <fullName evidence="1">Type IV pilus biogenesis protein PilM</fullName>
    </submittedName>
</protein>
<dbReference type="Pfam" id="PF11104">
    <property type="entry name" value="PilM_2"/>
    <property type="match status" value="1"/>
</dbReference>
<dbReference type="InterPro" id="IPR050696">
    <property type="entry name" value="FtsA/MreB"/>
</dbReference>
<dbReference type="PANTHER" id="PTHR32432">
    <property type="entry name" value="CELL DIVISION PROTEIN FTSA-RELATED"/>
    <property type="match status" value="1"/>
</dbReference>